<evidence type="ECO:0000313" key="5">
    <source>
        <dbReference type="Proteomes" id="UP000680866"/>
    </source>
</evidence>
<reference evidence="4" key="1">
    <citation type="submission" date="2020-08" db="EMBL/GenBank/DDBJ databases">
        <title>Whole genome shotgun sequence of Polymorphospora rubra NBRC 101157.</title>
        <authorList>
            <person name="Komaki H."/>
            <person name="Tamura T."/>
        </authorList>
    </citation>
    <scope>NUCLEOTIDE SEQUENCE</scope>
    <source>
        <strain evidence="4">NBRC 101157</strain>
    </source>
</reference>
<dbReference type="RefSeq" id="WP_246567972.1">
    <property type="nucleotide sequence ID" value="NZ_AP023359.1"/>
</dbReference>
<accession>A0A810N8E8</accession>
<keyword evidence="5" id="KW-1185">Reference proteome</keyword>
<dbReference type="GO" id="GO:0004252">
    <property type="term" value="F:serine-type endopeptidase activity"/>
    <property type="evidence" value="ECO:0007669"/>
    <property type="project" value="InterPro"/>
</dbReference>
<dbReference type="InterPro" id="IPR018114">
    <property type="entry name" value="TRYPSIN_HIS"/>
</dbReference>
<dbReference type="EMBL" id="AP023359">
    <property type="protein sequence ID" value="BCJ69686.1"/>
    <property type="molecule type" value="Genomic_DNA"/>
</dbReference>
<protein>
    <submittedName>
        <fullName evidence="4">Esterase</fullName>
    </submittedName>
</protein>
<organism evidence="4 5">
    <name type="scientific">Polymorphospora rubra</name>
    <dbReference type="NCBI Taxonomy" id="338584"/>
    <lineage>
        <taxon>Bacteria</taxon>
        <taxon>Bacillati</taxon>
        <taxon>Actinomycetota</taxon>
        <taxon>Actinomycetes</taxon>
        <taxon>Micromonosporales</taxon>
        <taxon>Micromonosporaceae</taxon>
        <taxon>Polymorphospora</taxon>
    </lineage>
</organism>
<feature type="region of interest" description="Disordered" evidence="1">
    <location>
        <begin position="181"/>
        <end position="202"/>
    </location>
</feature>
<evidence type="ECO:0000259" key="3">
    <source>
        <dbReference type="PROSITE" id="PS50240"/>
    </source>
</evidence>
<dbReference type="PANTHER" id="PTHR24260:SF136">
    <property type="entry name" value="GH08193P-RELATED"/>
    <property type="match status" value="1"/>
</dbReference>
<keyword evidence="2" id="KW-1133">Transmembrane helix</keyword>
<dbReference type="InterPro" id="IPR051333">
    <property type="entry name" value="CLIP_Serine_Protease"/>
</dbReference>
<gene>
    <name evidence="4" type="ORF">Prubr_67070</name>
</gene>
<dbReference type="KEGG" id="pry:Prubr_67070"/>
<dbReference type="InterPro" id="IPR001314">
    <property type="entry name" value="Peptidase_S1A"/>
</dbReference>
<dbReference type="AlphaFoldDB" id="A0A810N8E8"/>
<evidence type="ECO:0000256" key="1">
    <source>
        <dbReference type="SAM" id="MobiDB-lite"/>
    </source>
</evidence>
<dbReference type="PROSITE" id="PS00134">
    <property type="entry name" value="TRYPSIN_HIS"/>
    <property type="match status" value="1"/>
</dbReference>
<dbReference type="SUPFAM" id="SSF50494">
    <property type="entry name" value="Trypsin-like serine proteases"/>
    <property type="match status" value="1"/>
</dbReference>
<dbReference type="Proteomes" id="UP000680866">
    <property type="component" value="Chromosome"/>
</dbReference>
<evidence type="ECO:0000313" key="4">
    <source>
        <dbReference type="EMBL" id="BCJ69686.1"/>
    </source>
</evidence>
<dbReference type="PANTHER" id="PTHR24260">
    <property type="match status" value="1"/>
</dbReference>
<keyword evidence="2" id="KW-0472">Membrane</keyword>
<proteinExistence type="predicted"/>
<dbReference type="Pfam" id="PF00089">
    <property type="entry name" value="Trypsin"/>
    <property type="match status" value="1"/>
</dbReference>
<evidence type="ECO:0000256" key="2">
    <source>
        <dbReference type="SAM" id="Phobius"/>
    </source>
</evidence>
<feature type="transmembrane region" description="Helical" evidence="2">
    <location>
        <begin position="257"/>
        <end position="276"/>
    </location>
</feature>
<dbReference type="PRINTS" id="PR00722">
    <property type="entry name" value="CHYMOTRYPSIN"/>
</dbReference>
<feature type="domain" description="Peptidase S1" evidence="3">
    <location>
        <begin position="20"/>
        <end position="246"/>
    </location>
</feature>
<dbReference type="InterPro" id="IPR001254">
    <property type="entry name" value="Trypsin_dom"/>
</dbReference>
<keyword evidence="2" id="KW-0812">Transmembrane</keyword>
<dbReference type="InterPro" id="IPR009003">
    <property type="entry name" value="Peptidase_S1_PA"/>
</dbReference>
<sequence length="294" mass="30428">MALLVGAAVVGLGARPAAAIAYGEDATDGQYRFSVLLTMTGLPDTDGGSSRNGSCSGALIAPRWVITAGHCFRDRDGRQVSRTVAHRTTATVGRTDLAGHDGHEVEVVAVHQAGTTDVALAELGTAVTDIAPLRIGTEPPRVGEVVRLTGYGRTAHSGPETASWLQTGQFTVDRVGDTLLETSGHAPRPNTSPCPQDSGGPYFRERPDGTAVLVAVVSTGPGCPHAGADFSARTDNLGDWIAGTIAADPASLHRNPVVVGGGVLLSLTAVSLMVFARLRGHRRRSAAAHRAPLR</sequence>
<dbReference type="Gene3D" id="2.40.10.10">
    <property type="entry name" value="Trypsin-like serine proteases"/>
    <property type="match status" value="1"/>
</dbReference>
<dbReference type="GO" id="GO:0006508">
    <property type="term" value="P:proteolysis"/>
    <property type="evidence" value="ECO:0007669"/>
    <property type="project" value="InterPro"/>
</dbReference>
<dbReference type="InterPro" id="IPR043504">
    <property type="entry name" value="Peptidase_S1_PA_chymotrypsin"/>
</dbReference>
<dbReference type="SMART" id="SM00020">
    <property type="entry name" value="Tryp_SPc"/>
    <property type="match status" value="1"/>
</dbReference>
<name>A0A810N8E8_9ACTN</name>
<dbReference type="PROSITE" id="PS50240">
    <property type="entry name" value="TRYPSIN_DOM"/>
    <property type="match status" value="1"/>
</dbReference>